<proteinExistence type="predicted"/>
<protein>
    <recommendedName>
        <fullName evidence="1">Zinc-ribbon domain-containing protein</fullName>
    </recommendedName>
</protein>
<dbReference type="Pfam" id="PF10005">
    <property type="entry name" value="Zn_ribbon_DZR_6"/>
    <property type="match status" value="1"/>
</dbReference>
<organism evidence="2 3">
    <name type="scientific">Luteimonas chenhongjianii</name>
    <dbReference type="NCBI Taxonomy" id="2006110"/>
    <lineage>
        <taxon>Bacteria</taxon>
        <taxon>Pseudomonadati</taxon>
        <taxon>Pseudomonadota</taxon>
        <taxon>Gammaproteobacteria</taxon>
        <taxon>Lysobacterales</taxon>
        <taxon>Lysobacteraceae</taxon>
        <taxon>Luteimonas</taxon>
    </lineage>
</organism>
<accession>A0A290XEK7</accession>
<feature type="domain" description="Zinc-ribbon" evidence="1">
    <location>
        <begin position="3"/>
        <end position="93"/>
    </location>
</feature>
<dbReference type="PIRSF" id="PIRSF012641">
    <property type="entry name" value="UCP012641"/>
    <property type="match status" value="1"/>
</dbReference>
<evidence type="ECO:0000313" key="2">
    <source>
        <dbReference type="EMBL" id="ATD67575.1"/>
    </source>
</evidence>
<dbReference type="OrthoDB" id="256753at2"/>
<dbReference type="Pfam" id="PF15887">
    <property type="entry name" value="Peptidase_Mx"/>
    <property type="match status" value="1"/>
</dbReference>
<dbReference type="Proteomes" id="UP000218968">
    <property type="component" value="Chromosome"/>
</dbReference>
<sequence length="372" mass="42033">MQLFKCSHCEQVLYFENSECLRCGKTLGFVTETLTLEALDPDGDAWTTAARPDRRYRFCRNAKHSACNWLLPADDAQAYCRACRHNRTIPNLDSPERLGAWQRIEVAKRRLFYTLLRLELPTPTPGSGDPQPLSFDFLADPATGAKVLTGHDNGHITIALAEADDAVREATRLAMGELYRTLLGHFRHEIGHYYWDRLVRDAGPAELARCRALFGDDRLDYGQALRRYYERGAPGDWQAAHVSPYATMHPWEDWAETWAHYLHIIDTLEMASAFGIRIAPDVTDDATMETDISFDPHRVADIHRLVDAWLPLTWAINSLNRAMGHADIYPFVLAPPVVEKMAYIHGLVRQARHTATGGRAPRGDVGQDAERA</sequence>
<dbReference type="AlphaFoldDB" id="A0A290XEK7"/>
<dbReference type="RefSeq" id="WP_096298128.1">
    <property type="nucleotide sequence ID" value="NZ_CP023406.1"/>
</dbReference>
<gene>
    <name evidence="2" type="ORF">CNR27_09110</name>
</gene>
<reference evidence="3" key="1">
    <citation type="submission" date="2017-09" db="EMBL/GenBank/DDBJ databases">
        <title>Luteimonas liuhanmingii sp.nov., isolated from the intestinal contents of Tibetan Plateau Pika in Yushu, Qinghai Province, China.</title>
        <authorList>
            <person name="Gui Z."/>
        </authorList>
    </citation>
    <scope>NUCLEOTIDE SEQUENCE [LARGE SCALE GENOMIC DNA]</scope>
    <source>
        <strain evidence="3">100111</strain>
    </source>
</reference>
<dbReference type="EMBL" id="CP023406">
    <property type="protein sequence ID" value="ATD67575.1"/>
    <property type="molecule type" value="Genomic_DNA"/>
</dbReference>
<keyword evidence="3" id="KW-1185">Reference proteome</keyword>
<name>A0A290XEK7_9GAMM</name>
<dbReference type="InterPro" id="IPR031321">
    <property type="entry name" value="UCP012641"/>
</dbReference>
<dbReference type="InterPro" id="IPR011201">
    <property type="entry name" value="Zinc-ribbon_6_bact"/>
</dbReference>
<evidence type="ECO:0000259" key="1">
    <source>
        <dbReference type="Pfam" id="PF10005"/>
    </source>
</evidence>
<dbReference type="KEGG" id="lum:CNR27_09110"/>
<evidence type="ECO:0000313" key="3">
    <source>
        <dbReference type="Proteomes" id="UP000218968"/>
    </source>
</evidence>